<feature type="chain" id="PRO_5047106240" evidence="1">
    <location>
        <begin position="20"/>
        <end position="166"/>
    </location>
</feature>
<dbReference type="Proteomes" id="UP001595536">
    <property type="component" value="Unassembled WGS sequence"/>
</dbReference>
<proteinExistence type="predicted"/>
<dbReference type="InterPro" id="IPR018637">
    <property type="entry name" value="DUF2059"/>
</dbReference>
<evidence type="ECO:0000259" key="2">
    <source>
        <dbReference type="Pfam" id="PF09832"/>
    </source>
</evidence>
<feature type="domain" description="DUF2059" evidence="2">
    <location>
        <begin position="91"/>
        <end position="148"/>
    </location>
</feature>
<reference evidence="4" key="1">
    <citation type="journal article" date="2019" name="Int. J. Syst. Evol. Microbiol.">
        <title>The Global Catalogue of Microorganisms (GCM) 10K type strain sequencing project: providing services to taxonomists for standard genome sequencing and annotation.</title>
        <authorList>
            <consortium name="The Broad Institute Genomics Platform"/>
            <consortium name="The Broad Institute Genome Sequencing Center for Infectious Disease"/>
            <person name="Wu L."/>
            <person name="Ma J."/>
        </authorList>
    </citation>
    <scope>NUCLEOTIDE SEQUENCE [LARGE SCALE GENOMIC DNA]</scope>
    <source>
        <strain evidence="4">CCM 7941</strain>
    </source>
</reference>
<evidence type="ECO:0000313" key="3">
    <source>
        <dbReference type="EMBL" id="MFC3266455.1"/>
    </source>
</evidence>
<accession>A0ABV7LEU8</accession>
<feature type="signal peptide" evidence="1">
    <location>
        <begin position="1"/>
        <end position="19"/>
    </location>
</feature>
<organism evidence="3 4">
    <name type="scientific">Camelimonas abortus</name>
    <dbReference type="NCBI Taxonomy" id="1017184"/>
    <lineage>
        <taxon>Bacteria</taxon>
        <taxon>Pseudomonadati</taxon>
        <taxon>Pseudomonadota</taxon>
        <taxon>Alphaproteobacteria</taxon>
        <taxon>Hyphomicrobiales</taxon>
        <taxon>Chelatococcaceae</taxon>
        <taxon>Camelimonas</taxon>
    </lineage>
</organism>
<name>A0ABV7LEU8_9HYPH</name>
<dbReference type="RefSeq" id="WP_376830313.1">
    <property type="nucleotide sequence ID" value="NZ_JBHLWR010000006.1"/>
</dbReference>
<comment type="caution">
    <text evidence="3">The sequence shown here is derived from an EMBL/GenBank/DDBJ whole genome shotgun (WGS) entry which is preliminary data.</text>
</comment>
<keyword evidence="4" id="KW-1185">Reference proteome</keyword>
<dbReference type="EMBL" id="JBHRUV010000041">
    <property type="protein sequence ID" value="MFC3266455.1"/>
    <property type="molecule type" value="Genomic_DNA"/>
</dbReference>
<sequence>MNRLARLAAIGLISLAPLAAGVASAQNAPSESQLAAAREVVRASGLARSFEAVPPTLFDQVRAQLVTRPEIKGDVEEIIVRITPQITARADDMVNEAARIFAAQIPEADLKQVAEFFKSPAGQKYVNALPAVMQDLAPRMQEWTEALSGVVVELIRNELQARGKSF</sequence>
<evidence type="ECO:0000313" key="4">
    <source>
        <dbReference type="Proteomes" id="UP001595536"/>
    </source>
</evidence>
<dbReference type="Pfam" id="PF09832">
    <property type="entry name" value="DUF2059"/>
    <property type="match status" value="1"/>
</dbReference>
<gene>
    <name evidence="3" type="ORF">ACFOEX_08825</name>
</gene>
<evidence type="ECO:0000256" key="1">
    <source>
        <dbReference type="SAM" id="SignalP"/>
    </source>
</evidence>
<protein>
    <submittedName>
        <fullName evidence="3">DUF2059 domain-containing protein</fullName>
    </submittedName>
</protein>
<keyword evidence="1" id="KW-0732">Signal</keyword>